<dbReference type="Pfam" id="PF24566">
    <property type="entry name" value="HEAT_Ints3_C"/>
    <property type="match status" value="1"/>
</dbReference>
<feature type="domain" description="Ints3-like C-terminal" evidence="10">
    <location>
        <begin position="635"/>
        <end position="1025"/>
    </location>
</feature>
<keyword evidence="11" id="KW-1185">Reference proteome</keyword>
<evidence type="ECO:0000256" key="1">
    <source>
        <dbReference type="ARBA" id="ARBA00004123"/>
    </source>
</evidence>
<keyword evidence="4" id="KW-0963">Cytoplasm</keyword>
<dbReference type="Proteomes" id="UP000887540">
    <property type="component" value="Unplaced"/>
</dbReference>
<evidence type="ECO:0000313" key="12">
    <source>
        <dbReference type="WBParaSite" id="ACRNAN_Path_643.g2399.t2"/>
    </source>
</evidence>
<organism evidence="11 12">
    <name type="scientific">Acrobeloides nanus</name>
    <dbReference type="NCBI Taxonomy" id="290746"/>
    <lineage>
        <taxon>Eukaryota</taxon>
        <taxon>Metazoa</taxon>
        <taxon>Ecdysozoa</taxon>
        <taxon>Nematoda</taxon>
        <taxon>Chromadorea</taxon>
        <taxon>Rhabditida</taxon>
        <taxon>Tylenchina</taxon>
        <taxon>Cephalobomorpha</taxon>
        <taxon>Cephaloboidea</taxon>
        <taxon>Cephalobidae</taxon>
        <taxon>Acrobeloides</taxon>
    </lineage>
</organism>
<reference evidence="12" key="1">
    <citation type="submission" date="2022-11" db="UniProtKB">
        <authorList>
            <consortium name="WormBaseParasite"/>
        </authorList>
    </citation>
    <scope>IDENTIFICATION</scope>
</reference>
<evidence type="ECO:0000256" key="2">
    <source>
        <dbReference type="ARBA" id="ARBA00004496"/>
    </source>
</evidence>
<evidence type="ECO:0000256" key="5">
    <source>
        <dbReference type="ARBA" id="ARBA00023242"/>
    </source>
</evidence>
<feature type="region of interest" description="Disordered" evidence="8">
    <location>
        <begin position="522"/>
        <end position="546"/>
    </location>
</feature>
<name>A0A914C9G3_9BILA</name>
<evidence type="ECO:0000259" key="9">
    <source>
        <dbReference type="Pfam" id="PF10189"/>
    </source>
</evidence>
<proteinExistence type="inferred from homology"/>
<feature type="domain" description="Integrator complex subunit 3 N-terminal" evidence="9">
    <location>
        <begin position="65"/>
        <end position="361"/>
    </location>
</feature>
<dbReference type="GO" id="GO:0005634">
    <property type="term" value="C:nucleus"/>
    <property type="evidence" value="ECO:0007669"/>
    <property type="project" value="UniProtKB-SubCell"/>
</dbReference>
<evidence type="ECO:0000259" key="10">
    <source>
        <dbReference type="Pfam" id="PF24566"/>
    </source>
</evidence>
<evidence type="ECO:0000256" key="7">
    <source>
        <dbReference type="ARBA" id="ARBA00054331"/>
    </source>
</evidence>
<dbReference type="InterPro" id="IPR056518">
    <property type="entry name" value="HEAT_Ints3_C"/>
</dbReference>
<dbReference type="WBParaSite" id="ACRNAN_Path_643.g2399.t2">
    <property type="protein sequence ID" value="ACRNAN_Path_643.g2399.t2"/>
    <property type="gene ID" value="ACRNAN_Path_643.g2399"/>
</dbReference>
<feature type="region of interest" description="Disordered" evidence="8">
    <location>
        <begin position="561"/>
        <end position="599"/>
    </location>
</feature>
<evidence type="ECO:0000256" key="6">
    <source>
        <dbReference type="ARBA" id="ARBA00032741"/>
    </source>
</evidence>
<accession>A0A914C9G3</accession>
<comment type="function">
    <text evidence="7">Component of the integrator complex, a multiprotein complex that terminates RNA polymerase II (Pol II) transcription in the promoter-proximal region of genes. The integrator complex provides a quality checkpoint during transcription elongation by driving premature transcription termination of transcripts that are unfavorably configured for transcriptional elongation: the complex terminates transcription by (1) catalyzing dephosphorylation of the C-terminal domain (CTD) of Pol II subunit Polr2A/Rbp1 and Spt5, and (2) degrading the exiting nascent RNA transcript via endonuclease activity. The integrator complex is also involved in the 3'-end processing of the U7 snRNA, and also the spliceosomal snRNAs U1, U2, U4 and U5.</text>
</comment>
<protein>
    <recommendedName>
        <fullName evidence="6">SOSS complex subunit A homolog</fullName>
    </recommendedName>
</protein>
<feature type="compositionally biased region" description="Pro residues" evidence="8">
    <location>
        <begin position="525"/>
        <end position="542"/>
    </location>
</feature>
<comment type="subcellular location">
    <subcellularLocation>
        <location evidence="2">Cytoplasm</location>
    </subcellularLocation>
    <subcellularLocation>
        <location evidence="1">Nucleus</location>
    </subcellularLocation>
</comment>
<keyword evidence="5" id="KW-0539">Nucleus</keyword>
<comment type="similarity">
    <text evidence="3">Belongs to the Integrator subunit 3 family.</text>
</comment>
<dbReference type="AlphaFoldDB" id="A0A914C9G3"/>
<evidence type="ECO:0000256" key="3">
    <source>
        <dbReference type="ARBA" id="ARBA00006130"/>
    </source>
</evidence>
<dbReference type="InterPro" id="IPR019333">
    <property type="entry name" value="INTS3_N"/>
</dbReference>
<evidence type="ECO:0000256" key="8">
    <source>
        <dbReference type="SAM" id="MobiDB-lite"/>
    </source>
</evidence>
<evidence type="ECO:0000256" key="4">
    <source>
        <dbReference type="ARBA" id="ARBA00022490"/>
    </source>
</evidence>
<dbReference type="InterPro" id="IPR045334">
    <property type="entry name" value="INTS3"/>
</dbReference>
<evidence type="ECO:0000313" key="11">
    <source>
        <dbReference type="Proteomes" id="UP000887540"/>
    </source>
</evidence>
<dbReference type="PANTHER" id="PTHR13587">
    <property type="entry name" value="INTEGRATOR COMPLEX SUBUNIT 3"/>
    <property type="match status" value="1"/>
</dbReference>
<sequence>MESGNQKSRTSRLLMLNYRFDASNEVDETLVSHYNFLMENMNNLSEKEAHDWLMQRSKDPKFVEVTSAGFLYGILVDPQNAPKHFRNMGVSITDNWYTALYRMNMILLELFNKMRSEPKMQILYFFREAIKSNMPKIDNVLLNLLRTINEGGKLSEIYPFVHGVADFLNENREWIRSIKQGSLVSPLVLLSFSRFLHDYTQSGLNNEPFKKSLESACEFFLRERLVDMLPLGRDLVLILMRLGRNPTFAPFWKNLLYGQLQGLGGLIDLMNKPCQAVIFTFRLSLHITRKIEFLLKMKMPNFGRHLDWFTKQHLNGPEGGSIRAEIIRYLWYIGLSTPDFQQQHVAENRASLLSFFIRTAQHLNGPEGGSIRAEIIRYLWYIGLSTPDFQQQHVAENRASLLSFFIRTAQPGMEMQWCKLVLIWDWFGFDSNIPNAAALVEPAFSLVRYLLTTNQILANSIIDFLIRSTTMISPNYTQFFITSVTNSFKQLSTIMPIMSVLESTRIDKPLRDMLRETFPELFAPKHPPMAPPPSQQQPPPGPSRLTPLMIEEEEKSVIKKLNQNSAAILPNEEEAKEKKKERKKLKKTTSLSEQTPETKRENILDVGSIETVLPLVRDELKNSVGELNSAVKAKSDEAPEAMQRLLMCIFENEELLENDQIEILAECLLIIYREYLGKREFFPKNSRSEDISDTFDMSFFALFRNLVLSPDGDESRKLLLMIIGEMRERCNCIGYLLLFFIKGTKMESEEAASAYTGLCKAMAAPLEDQLLEDLKQCVIDDHRLFAFLVPFIFERLSEVSGSVNLMRLICGSIDAAQALSIVREMCLENLTMFQKDTITPILNASIQQWDTIEQIMLWTFIRGFVKFDWLLNLIPRLAYNKHPEAITNLLLMIKQAEPSLKLMQNLLSRPANDFFTICAIKVLIDDNDSLEQVANHMATIIKRLIQSGEIYPPSPTKEKSSLKKTLCLEFVLSHLDTFRLNCLTKESRRAELFLSNNVLQEALSLAKKSERIADLRTKFTELFAVMEIFSDAFDTKQRPLRKTRQTKPEVEYSDERIKRRRIKEFEESDED</sequence>
<dbReference type="Pfam" id="PF10189">
    <property type="entry name" value="Ints3_N"/>
    <property type="match status" value="1"/>
</dbReference>
<dbReference type="GO" id="GO:0005737">
    <property type="term" value="C:cytoplasm"/>
    <property type="evidence" value="ECO:0007669"/>
    <property type="project" value="UniProtKB-SubCell"/>
</dbReference>
<dbReference type="PANTHER" id="PTHR13587:SF7">
    <property type="entry name" value="INTEGRATOR COMPLEX SUBUNIT 3"/>
    <property type="match status" value="1"/>
</dbReference>